<keyword evidence="1" id="KW-1133">Transmembrane helix</keyword>
<reference evidence="2 3" key="1">
    <citation type="journal article" date="2019" name="Nat. Med.">
        <title>A library of human gut bacterial isolates paired with longitudinal multiomics data enables mechanistic microbiome research.</title>
        <authorList>
            <person name="Poyet M."/>
            <person name="Groussin M."/>
            <person name="Gibbons S.M."/>
            <person name="Avila-Pacheco J."/>
            <person name="Jiang X."/>
            <person name="Kearney S.M."/>
            <person name="Perrotta A.R."/>
            <person name="Berdy B."/>
            <person name="Zhao S."/>
            <person name="Lieberman T.D."/>
            <person name="Swanson P.K."/>
            <person name="Smith M."/>
            <person name="Roesemann S."/>
            <person name="Alexander J.E."/>
            <person name="Rich S.A."/>
            <person name="Livny J."/>
            <person name="Vlamakis H."/>
            <person name="Clish C."/>
            <person name="Bullock K."/>
            <person name="Deik A."/>
            <person name="Scott J."/>
            <person name="Pierce K.A."/>
            <person name="Xavier R.J."/>
            <person name="Alm E.J."/>
        </authorList>
    </citation>
    <scope>NUCLEOTIDE SEQUENCE [LARGE SCALE GENOMIC DNA]</scope>
    <source>
        <strain evidence="2 3">BIOML-A198</strain>
    </source>
</reference>
<evidence type="ECO:0000313" key="2">
    <source>
        <dbReference type="EMBL" id="MTK22185.1"/>
    </source>
</evidence>
<feature type="transmembrane region" description="Helical" evidence="1">
    <location>
        <begin position="72"/>
        <end position="94"/>
    </location>
</feature>
<gene>
    <name evidence="2" type="ORF">GMA92_12265</name>
</gene>
<accession>A0A9X5APZ3</accession>
<feature type="transmembrane region" description="Helical" evidence="1">
    <location>
        <begin position="126"/>
        <end position="144"/>
    </location>
</feature>
<feature type="transmembrane region" description="Helical" evidence="1">
    <location>
        <begin position="101"/>
        <end position="120"/>
    </location>
</feature>
<comment type="caution">
    <text evidence="2">The sequence shown here is derived from an EMBL/GenBank/DDBJ whole genome shotgun (WGS) entry which is preliminary data.</text>
</comment>
<keyword evidence="1" id="KW-0812">Transmembrane</keyword>
<dbReference type="EMBL" id="WMQE01000032">
    <property type="protein sequence ID" value="MTK22185.1"/>
    <property type="molecule type" value="Genomic_DNA"/>
</dbReference>
<proteinExistence type="predicted"/>
<feature type="transmembrane region" description="Helical" evidence="1">
    <location>
        <begin position="6"/>
        <end position="28"/>
    </location>
</feature>
<dbReference type="AlphaFoldDB" id="A0A9X5APZ3"/>
<dbReference type="Proteomes" id="UP000487649">
    <property type="component" value="Unassembled WGS sequence"/>
</dbReference>
<evidence type="ECO:0000313" key="3">
    <source>
        <dbReference type="Proteomes" id="UP000487649"/>
    </source>
</evidence>
<evidence type="ECO:0000256" key="1">
    <source>
        <dbReference type="SAM" id="Phobius"/>
    </source>
</evidence>
<sequence>MNLSFNFSMGGFLLVLLPMLPNVLYFIFLEKFGSETSPNSHRTLDMIEHDAQFIFIGLLIFFEPINQPVISMSLVSIIALFLIFYYLLWGLLFLGRKTLTILLAMSIVPVIYFILGAILLRNFLAIIPMIIFLIFHVLITYFNYKSSKPLHL</sequence>
<organism evidence="2 3">
    <name type="scientific">Turicibacter sanguinis</name>
    <dbReference type="NCBI Taxonomy" id="154288"/>
    <lineage>
        <taxon>Bacteria</taxon>
        <taxon>Bacillati</taxon>
        <taxon>Bacillota</taxon>
        <taxon>Erysipelotrichia</taxon>
        <taxon>Erysipelotrichales</taxon>
        <taxon>Turicibacteraceae</taxon>
        <taxon>Turicibacter</taxon>
    </lineage>
</organism>
<name>A0A9X5APZ3_9FIRM</name>
<protein>
    <submittedName>
        <fullName evidence="2">Uncharacterized protein</fullName>
    </submittedName>
</protein>
<keyword evidence="1" id="KW-0472">Membrane</keyword>